<gene>
    <name evidence="2" type="ORF">BO94DRAFT_587056</name>
</gene>
<sequence length="115" mass="13228">MATIHADSTIRWTVPPERRQSLHRWIHHALIAQAHHESHLLLHTRGPGPRQGEKHKGCHGRMHPTEERIKLDKRSTQVTHLLYRLYALLRGLDPSKQSSIAPSIHSLIVMSNARQ</sequence>
<feature type="region of interest" description="Disordered" evidence="1">
    <location>
        <begin position="45"/>
        <end position="64"/>
    </location>
</feature>
<proteinExistence type="predicted"/>
<protein>
    <submittedName>
        <fullName evidence="2">Uncharacterized protein</fullName>
    </submittedName>
</protein>
<evidence type="ECO:0000256" key="1">
    <source>
        <dbReference type="SAM" id="MobiDB-lite"/>
    </source>
</evidence>
<accession>A0A317WDM1</accession>
<comment type="caution">
    <text evidence="2">The sequence shown here is derived from an EMBL/GenBank/DDBJ whole genome shotgun (WGS) entry which is preliminary data.</text>
</comment>
<dbReference type="RefSeq" id="XP_025465943.1">
    <property type="nucleotide sequence ID" value="XM_025615798.1"/>
</dbReference>
<keyword evidence="3" id="KW-1185">Reference proteome</keyword>
<reference evidence="2 3" key="1">
    <citation type="submission" date="2016-12" db="EMBL/GenBank/DDBJ databases">
        <title>The genomes of Aspergillus section Nigri reveals drivers in fungal speciation.</title>
        <authorList>
            <consortium name="DOE Joint Genome Institute"/>
            <person name="Vesth T.C."/>
            <person name="Nybo J."/>
            <person name="Theobald S."/>
            <person name="Brandl J."/>
            <person name="Frisvad J.C."/>
            <person name="Nielsen K.F."/>
            <person name="Lyhne E.K."/>
            <person name="Kogle M.E."/>
            <person name="Kuo A."/>
            <person name="Riley R."/>
            <person name="Clum A."/>
            <person name="Nolan M."/>
            <person name="Lipzen A."/>
            <person name="Salamov A."/>
            <person name="Henrissat B."/>
            <person name="Wiebenga A."/>
            <person name="De Vries R.P."/>
            <person name="Grigoriev I.V."/>
            <person name="Mortensen U.H."/>
            <person name="Andersen M.R."/>
            <person name="Baker S.E."/>
        </authorList>
    </citation>
    <scope>NUCLEOTIDE SEQUENCE [LARGE SCALE GENOMIC DNA]</scope>
    <source>
        <strain evidence="2 3">CBS 115572</strain>
    </source>
</reference>
<dbReference type="Proteomes" id="UP000246702">
    <property type="component" value="Unassembled WGS sequence"/>
</dbReference>
<dbReference type="AlphaFoldDB" id="A0A317WDM1"/>
<dbReference type="EMBL" id="MSFK01000019">
    <property type="protein sequence ID" value="PWY83158.1"/>
    <property type="molecule type" value="Genomic_DNA"/>
</dbReference>
<evidence type="ECO:0000313" key="2">
    <source>
        <dbReference type="EMBL" id="PWY83158.1"/>
    </source>
</evidence>
<evidence type="ECO:0000313" key="3">
    <source>
        <dbReference type="Proteomes" id="UP000246702"/>
    </source>
</evidence>
<dbReference type="GeneID" id="37117941"/>
<organism evidence="2 3">
    <name type="scientific">Aspergillus sclerotioniger CBS 115572</name>
    <dbReference type="NCBI Taxonomy" id="1450535"/>
    <lineage>
        <taxon>Eukaryota</taxon>
        <taxon>Fungi</taxon>
        <taxon>Dikarya</taxon>
        <taxon>Ascomycota</taxon>
        <taxon>Pezizomycotina</taxon>
        <taxon>Eurotiomycetes</taxon>
        <taxon>Eurotiomycetidae</taxon>
        <taxon>Eurotiales</taxon>
        <taxon>Aspergillaceae</taxon>
        <taxon>Aspergillus</taxon>
        <taxon>Aspergillus subgen. Circumdati</taxon>
    </lineage>
</organism>
<name>A0A317WDM1_9EURO</name>